<protein>
    <recommendedName>
        <fullName evidence="3">Pseudouridine synthase RsuA/RluA-like domain-containing protein</fullName>
    </recommendedName>
</protein>
<evidence type="ECO:0000259" key="3">
    <source>
        <dbReference type="Pfam" id="PF00849"/>
    </source>
</evidence>
<dbReference type="GO" id="GO:0000455">
    <property type="term" value="P:enzyme-directed rRNA pseudouridine synthesis"/>
    <property type="evidence" value="ECO:0007669"/>
    <property type="project" value="TreeGrafter"/>
</dbReference>
<dbReference type="InterPro" id="IPR020103">
    <property type="entry name" value="PsdUridine_synth_cat_dom_sf"/>
</dbReference>
<dbReference type="InterPro" id="IPR006225">
    <property type="entry name" value="PsdUridine_synth_RluC/D"/>
</dbReference>
<dbReference type="Pfam" id="PF00849">
    <property type="entry name" value="PseudoU_synth_2"/>
    <property type="match status" value="1"/>
</dbReference>
<comment type="similarity">
    <text evidence="1">Belongs to the pseudouridine synthase RluA family.</text>
</comment>
<dbReference type="PROSITE" id="PS50889">
    <property type="entry name" value="S4"/>
    <property type="match status" value="1"/>
</dbReference>
<evidence type="ECO:0000313" key="4">
    <source>
        <dbReference type="EMBL" id="SUZ64855.1"/>
    </source>
</evidence>
<dbReference type="Gene3D" id="3.30.2350.10">
    <property type="entry name" value="Pseudouridine synthase"/>
    <property type="match status" value="1"/>
</dbReference>
<dbReference type="PROSITE" id="PS01129">
    <property type="entry name" value="PSI_RLU"/>
    <property type="match status" value="1"/>
</dbReference>
<name>A0A381PCY0_9ZZZZ</name>
<dbReference type="CDD" id="cd00165">
    <property type="entry name" value="S4"/>
    <property type="match status" value="1"/>
</dbReference>
<reference evidence="4" key="1">
    <citation type="submission" date="2018-05" db="EMBL/GenBank/DDBJ databases">
        <authorList>
            <person name="Lanie J.A."/>
            <person name="Ng W.-L."/>
            <person name="Kazmierczak K.M."/>
            <person name="Andrzejewski T.M."/>
            <person name="Davidsen T.M."/>
            <person name="Wayne K.J."/>
            <person name="Tettelin H."/>
            <person name="Glass J.I."/>
            <person name="Rusch D."/>
            <person name="Podicherti R."/>
            <person name="Tsui H.-C.T."/>
            <person name="Winkler M.E."/>
        </authorList>
    </citation>
    <scope>NUCLEOTIDE SEQUENCE</scope>
</reference>
<dbReference type="InterPro" id="IPR006224">
    <property type="entry name" value="PsdUridine_synth_RluA-like_CS"/>
</dbReference>
<dbReference type="InterPro" id="IPR036986">
    <property type="entry name" value="S4_RNA-bd_sf"/>
</dbReference>
<accession>A0A381PCY0</accession>
<dbReference type="NCBIfam" id="TIGR00005">
    <property type="entry name" value="rluA_subfam"/>
    <property type="match status" value="1"/>
</dbReference>
<proteinExistence type="inferred from homology"/>
<dbReference type="GO" id="GO:0003723">
    <property type="term" value="F:RNA binding"/>
    <property type="evidence" value="ECO:0007669"/>
    <property type="project" value="InterPro"/>
</dbReference>
<dbReference type="SUPFAM" id="SSF55174">
    <property type="entry name" value="Alpha-L RNA-binding motif"/>
    <property type="match status" value="1"/>
</dbReference>
<dbReference type="AlphaFoldDB" id="A0A381PCY0"/>
<gene>
    <name evidence="4" type="ORF">METZ01_LOCUS17709</name>
</gene>
<dbReference type="GO" id="GO:0009982">
    <property type="term" value="F:pseudouridine synthase activity"/>
    <property type="evidence" value="ECO:0007669"/>
    <property type="project" value="InterPro"/>
</dbReference>
<dbReference type="PANTHER" id="PTHR21600:SF44">
    <property type="entry name" value="RIBOSOMAL LARGE SUBUNIT PSEUDOURIDINE SYNTHASE D"/>
    <property type="match status" value="1"/>
</dbReference>
<feature type="domain" description="Pseudouridine synthase RsuA/RluA-like" evidence="3">
    <location>
        <begin position="93"/>
        <end position="243"/>
    </location>
</feature>
<evidence type="ECO:0000256" key="2">
    <source>
        <dbReference type="ARBA" id="ARBA00023235"/>
    </source>
</evidence>
<organism evidence="4">
    <name type="scientific">marine metagenome</name>
    <dbReference type="NCBI Taxonomy" id="408172"/>
    <lineage>
        <taxon>unclassified sequences</taxon>
        <taxon>metagenomes</taxon>
        <taxon>ecological metagenomes</taxon>
    </lineage>
</organism>
<dbReference type="Gene3D" id="3.10.290.10">
    <property type="entry name" value="RNA-binding S4 domain"/>
    <property type="match status" value="1"/>
</dbReference>
<keyword evidence="2" id="KW-0413">Isomerase</keyword>
<evidence type="ECO:0000256" key="1">
    <source>
        <dbReference type="ARBA" id="ARBA00010876"/>
    </source>
</evidence>
<dbReference type="PANTHER" id="PTHR21600">
    <property type="entry name" value="MITOCHONDRIAL RNA PSEUDOURIDINE SYNTHASE"/>
    <property type="match status" value="1"/>
</dbReference>
<dbReference type="InterPro" id="IPR050188">
    <property type="entry name" value="RluA_PseudoU_synthase"/>
</dbReference>
<dbReference type="SUPFAM" id="SSF55120">
    <property type="entry name" value="Pseudouridine synthase"/>
    <property type="match status" value="1"/>
</dbReference>
<dbReference type="CDD" id="cd02869">
    <property type="entry name" value="PseudoU_synth_RluA_like"/>
    <property type="match status" value="1"/>
</dbReference>
<dbReference type="EMBL" id="UINC01000944">
    <property type="protein sequence ID" value="SUZ64855.1"/>
    <property type="molecule type" value="Genomic_DNA"/>
</dbReference>
<sequence>MQDKSIERTEILAKTHLGQRIDKALAEIWVDFSRAQITNWMRIGSIQINSKVVKPTAKVHGGERVWLKASVPASEEWLVAEPLDFSIVYEDQDLLIVDKPRGLVVHPGAGNLTGTLVNGLLDRRAELAQLPRAGIVHRLDKDTTGLMVVAANNRALQTLTKAIAKHDVDRRYVAICEGILPMRRRLDMAIGRDFRDRTRQRVREDGREAVTRVKPVETFRGHTMVEAFLETGRTHQVRVHLAAIGHPLVGDRRYGARGRLPKRPTESLIEVIQEFDRQALHAAGLAFIHPSSDERMEFESGLPSDMRKLVETLRLDRS</sequence>
<dbReference type="InterPro" id="IPR006145">
    <property type="entry name" value="PsdUridine_synth_RsuA/RluA"/>
</dbReference>